<protein>
    <recommendedName>
        <fullName evidence="5">Aminopeptidase N</fullName>
        <ecNumber evidence="4">3.4.11.2</ecNumber>
    </recommendedName>
</protein>
<evidence type="ECO:0000256" key="5">
    <source>
        <dbReference type="ARBA" id="ARBA00015611"/>
    </source>
</evidence>
<dbReference type="InterPro" id="IPR016024">
    <property type="entry name" value="ARM-type_fold"/>
</dbReference>
<dbReference type="EC" id="3.4.11.2" evidence="4"/>
<dbReference type="InterPro" id="IPR014782">
    <property type="entry name" value="Peptidase_M1_dom"/>
</dbReference>
<keyword evidence="15" id="KW-1185">Reference proteome</keyword>
<accession>A0A127V8Z2</accession>
<evidence type="ECO:0000313" key="14">
    <source>
        <dbReference type="EMBL" id="AMP97699.1"/>
    </source>
</evidence>
<dbReference type="GO" id="GO:0043171">
    <property type="term" value="P:peptide catabolic process"/>
    <property type="evidence" value="ECO:0007669"/>
    <property type="project" value="TreeGrafter"/>
</dbReference>
<dbReference type="GO" id="GO:0005737">
    <property type="term" value="C:cytoplasm"/>
    <property type="evidence" value="ECO:0007669"/>
    <property type="project" value="TreeGrafter"/>
</dbReference>
<proteinExistence type="inferred from homology"/>
<dbReference type="InterPro" id="IPR001930">
    <property type="entry name" value="Peptidase_M1"/>
</dbReference>
<evidence type="ECO:0000259" key="13">
    <source>
        <dbReference type="Pfam" id="PF17900"/>
    </source>
</evidence>
<evidence type="ECO:0000256" key="10">
    <source>
        <dbReference type="ARBA" id="ARBA00022833"/>
    </source>
</evidence>
<dbReference type="InterPro" id="IPR050344">
    <property type="entry name" value="Peptidase_M1_aminopeptidases"/>
</dbReference>
<dbReference type="GO" id="GO:0016285">
    <property type="term" value="F:alanyl aminopeptidase activity"/>
    <property type="evidence" value="ECO:0007669"/>
    <property type="project" value="UniProtKB-EC"/>
</dbReference>
<reference evidence="14 15" key="1">
    <citation type="submission" date="2016-03" db="EMBL/GenBank/DDBJ databases">
        <title>Complete genome sequence of Pedobacter cryoconitis PAMC 27485.</title>
        <authorList>
            <person name="Lee J."/>
            <person name="Kim O.-S."/>
        </authorList>
    </citation>
    <scope>NUCLEOTIDE SEQUENCE [LARGE SCALE GENOMIC DNA]</scope>
    <source>
        <strain evidence="14 15">PAMC 27485</strain>
    </source>
</reference>
<gene>
    <name evidence="14" type="ORF">AY601_0756</name>
</gene>
<dbReference type="Gene3D" id="1.10.390.10">
    <property type="entry name" value="Neutral Protease Domain 2"/>
    <property type="match status" value="1"/>
</dbReference>
<evidence type="ECO:0000256" key="9">
    <source>
        <dbReference type="ARBA" id="ARBA00022801"/>
    </source>
</evidence>
<evidence type="ECO:0000256" key="1">
    <source>
        <dbReference type="ARBA" id="ARBA00000098"/>
    </source>
</evidence>
<dbReference type="InterPro" id="IPR027268">
    <property type="entry name" value="Peptidase_M4/M1_CTD_sf"/>
</dbReference>
<dbReference type="PATRIC" id="fig|188932.3.peg.778"/>
<feature type="domain" description="Aminopeptidase N-like N-terminal" evidence="13">
    <location>
        <begin position="71"/>
        <end position="260"/>
    </location>
</feature>
<dbReference type="SUPFAM" id="SSF55486">
    <property type="entry name" value="Metalloproteases ('zincins'), catalytic domain"/>
    <property type="match status" value="1"/>
</dbReference>
<sequence length="852" mass="97302">MIILFFRLDLRGYFKDLKMIIKPITYKRAVLQTMFFIASAIAMPAFAQQKPEDPLLKIYRGSAEKINDLIHTKLDVRFDYKKRHLYGKEWVTIKPHIYATDSLRLDAKGMDIKTVAVVRNGKNIPLKYTYDNLSLAIKLDKVYQNTENYTIYIAYTAKPDELKIEAGAAITDAKGLYFINPDSTEKGKPVQIWTQGELESSSAWFPTIDRTNQKTTDEISMTVPGKYVTLSNGRLASQKKNADGTRTDTWKMELPHSPYLFMMAVGDFKIYRDKWRDKEVSYYLEPAYAPYAKDIFGFTPEAIEFYSKTLGVDYPWNKYSQIVVRDYVSGAMENTTATLHGAYVQGTARELADRYYDKGRSTIVHELFHQWFGDYVTAESWSNLTVNESFADFSETLWAEHKYGQDTGDEHNNEAMQTYLENPENAKKDLVRFHYHDAMDMFDAVSYKKGGRILNMLRHFLTPDVFFKGLNIYLKTNAFKNGEAQQLRLAMEEASGKDLNWFFNQWYYGAGHPLLDIKYKWDEATKTQFVYLNQTQEGKAFQLPMAVDLYNGTQKIRHQIWMRSKSDTLTFKVAAQPKLVNADADKITLSQKTDHKNITEFLFQYQHAPLYMDRLEAIDAATAQQTLPEAQQILLAALQDKYYGLRMRTMSSINPENTALVNAAIPFILKIAKDDDNNLAKAQALKIISTTKDAAQQLSLFEAGLKSNSYAVQGASLFAMANLKPAGSLNMAKAFEKDNKGDLTKAIIAVYAKNGGDTEWPFVFKNFEESDPQTKFEMLKDFAFMTARVKSPEYAQQGINALKEIGVKYKTQGAAPVILNVLDQLKKVRKDQNDSSSVKLIGEAEQQINDQK</sequence>
<dbReference type="GO" id="GO:0070006">
    <property type="term" value="F:metalloaminopeptidase activity"/>
    <property type="evidence" value="ECO:0007669"/>
    <property type="project" value="TreeGrafter"/>
</dbReference>
<dbReference type="GO" id="GO:0006508">
    <property type="term" value="P:proteolysis"/>
    <property type="evidence" value="ECO:0007669"/>
    <property type="project" value="UniProtKB-KW"/>
</dbReference>
<dbReference type="Pfam" id="PF17900">
    <property type="entry name" value="Peptidase_M1_N"/>
    <property type="match status" value="1"/>
</dbReference>
<dbReference type="GO" id="GO:0042277">
    <property type="term" value="F:peptide binding"/>
    <property type="evidence" value="ECO:0007669"/>
    <property type="project" value="TreeGrafter"/>
</dbReference>
<dbReference type="PRINTS" id="PR00756">
    <property type="entry name" value="ALADIPTASE"/>
</dbReference>
<dbReference type="KEGG" id="pcm:AY601_0756"/>
<keyword evidence="8" id="KW-0479">Metal-binding</keyword>
<evidence type="ECO:0000256" key="7">
    <source>
        <dbReference type="ARBA" id="ARBA00022670"/>
    </source>
</evidence>
<dbReference type="AlphaFoldDB" id="A0A127V8Z2"/>
<evidence type="ECO:0000256" key="11">
    <source>
        <dbReference type="ARBA" id="ARBA00023049"/>
    </source>
</evidence>
<dbReference type="CDD" id="cd09603">
    <property type="entry name" value="M1_APN_like"/>
    <property type="match status" value="1"/>
</dbReference>
<dbReference type="Proteomes" id="UP000071561">
    <property type="component" value="Chromosome"/>
</dbReference>
<evidence type="ECO:0000256" key="3">
    <source>
        <dbReference type="ARBA" id="ARBA00010136"/>
    </source>
</evidence>
<evidence type="ECO:0000256" key="6">
    <source>
        <dbReference type="ARBA" id="ARBA00022438"/>
    </source>
</evidence>
<dbReference type="GO" id="GO:0005615">
    <property type="term" value="C:extracellular space"/>
    <property type="evidence" value="ECO:0007669"/>
    <property type="project" value="TreeGrafter"/>
</dbReference>
<name>A0A127V8Z2_9SPHI</name>
<dbReference type="Gene3D" id="2.60.40.1730">
    <property type="entry name" value="tricorn interacting facor f3 domain"/>
    <property type="match status" value="1"/>
</dbReference>
<dbReference type="EMBL" id="CP014504">
    <property type="protein sequence ID" value="AMP97699.1"/>
    <property type="molecule type" value="Genomic_DNA"/>
</dbReference>
<dbReference type="SUPFAM" id="SSF48371">
    <property type="entry name" value="ARM repeat"/>
    <property type="match status" value="1"/>
</dbReference>
<keyword evidence="9" id="KW-0378">Hydrolase</keyword>
<comment type="cofactor">
    <cofactor evidence="2">
        <name>Zn(2+)</name>
        <dbReference type="ChEBI" id="CHEBI:29105"/>
    </cofactor>
</comment>
<evidence type="ECO:0000256" key="4">
    <source>
        <dbReference type="ARBA" id="ARBA00012564"/>
    </source>
</evidence>
<evidence type="ECO:0000313" key="15">
    <source>
        <dbReference type="Proteomes" id="UP000071561"/>
    </source>
</evidence>
<feature type="domain" description="Peptidase M1 membrane alanine aminopeptidase" evidence="12">
    <location>
        <begin position="299"/>
        <end position="506"/>
    </location>
</feature>
<keyword evidence="7" id="KW-0645">Protease</keyword>
<comment type="catalytic activity">
    <reaction evidence="1">
        <text>Release of an N-terminal amino acid, Xaa-|-Yaa- from a peptide, amide or arylamide. Xaa is preferably Ala, but may be most amino acids including Pro (slow action). When a terminal hydrophobic residue is followed by a prolyl residue, the two may be released as an intact Xaa-Pro dipeptide.</text>
        <dbReference type="EC" id="3.4.11.2"/>
    </reaction>
</comment>
<dbReference type="GO" id="GO:0008270">
    <property type="term" value="F:zinc ion binding"/>
    <property type="evidence" value="ECO:0007669"/>
    <property type="project" value="InterPro"/>
</dbReference>
<comment type="similarity">
    <text evidence="3">Belongs to the peptidase M1 family.</text>
</comment>
<evidence type="ECO:0000256" key="2">
    <source>
        <dbReference type="ARBA" id="ARBA00001947"/>
    </source>
</evidence>
<evidence type="ECO:0000256" key="8">
    <source>
        <dbReference type="ARBA" id="ARBA00022723"/>
    </source>
</evidence>
<dbReference type="InterPro" id="IPR045357">
    <property type="entry name" value="Aminopeptidase_N-like_N"/>
</dbReference>
<dbReference type="SUPFAM" id="SSF63737">
    <property type="entry name" value="Leukotriene A4 hydrolase N-terminal domain"/>
    <property type="match status" value="1"/>
</dbReference>
<keyword evidence="10" id="KW-0862">Zinc</keyword>
<dbReference type="PANTHER" id="PTHR11533:SF174">
    <property type="entry name" value="PUROMYCIN-SENSITIVE AMINOPEPTIDASE-RELATED"/>
    <property type="match status" value="1"/>
</dbReference>
<dbReference type="GO" id="GO:0016020">
    <property type="term" value="C:membrane"/>
    <property type="evidence" value="ECO:0007669"/>
    <property type="project" value="TreeGrafter"/>
</dbReference>
<keyword evidence="11" id="KW-0482">Metalloprotease</keyword>
<keyword evidence="6" id="KW-0031">Aminopeptidase</keyword>
<organism evidence="14 15">
    <name type="scientific">Pedobacter cryoconitis</name>
    <dbReference type="NCBI Taxonomy" id="188932"/>
    <lineage>
        <taxon>Bacteria</taxon>
        <taxon>Pseudomonadati</taxon>
        <taxon>Bacteroidota</taxon>
        <taxon>Sphingobacteriia</taxon>
        <taxon>Sphingobacteriales</taxon>
        <taxon>Sphingobacteriaceae</taxon>
        <taxon>Pedobacter</taxon>
    </lineage>
</organism>
<dbReference type="Pfam" id="PF01433">
    <property type="entry name" value="Peptidase_M1"/>
    <property type="match status" value="1"/>
</dbReference>
<dbReference type="PANTHER" id="PTHR11533">
    <property type="entry name" value="PROTEASE M1 ZINC METALLOPROTEASE"/>
    <property type="match status" value="1"/>
</dbReference>
<evidence type="ECO:0000259" key="12">
    <source>
        <dbReference type="Pfam" id="PF01433"/>
    </source>
</evidence>
<dbReference type="InterPro" id="IPR042097">
    <property type="entry name" value="Aminopeptidase_N-like_N_sf"/>
</dbReference>